<feature type="domain" description="HTH tetR-type" evidence="3">
    <location>
        <begin position="19"/>
        <end position="79"/>
    </location>
</feature>
<dbReference type="InterPro" id="IPR050109">
    <property type="entry name" value="HTH-type_TetR-like_transc_reg"/>
</dbReference>
<dbReference type="InterPro" id="IPR001647">
    <property type="entry name" value="HTH_TetR"/>
</dbReference>
<dbReference type="InterPro" id="IPR009057">
    <property type="entry name" value="Homeodomain-like_sf"/>
</dbReference>
<dbReference type="Pfam" id="PF00440">
    <property type="entry name" value="TetR_N"/>
    <property type="match status" value="1"/>
</dbReference>
<name>A0A919AIU2_9PROT</name>
<dbReference type="PANTHER" id="PTHR30055:SF226">
    <property type="entry name" value="HTH-TYPE TRANSCRIPTIONAL REGULATOR PKSA"/>
    <property type="match status" value="1"/>
</dbReference>
<keyword evidence="5" id="KW-1185">Reference proteome</keyword>
<dbReference type="GO" id="GO:0003700">
    <property type="term" value="F:DNA-binding transcription factor activity"/>
    <property type="evidence" value="ECO:0007669"/>
    <property type="project" value="TreeGrafter"/>
</dbReference>
<dbReference type="AlphaFoldDB" id="A0A919AIU2"/>
<evidence type="ECO:0000256" key="1">
    <source>
        <dbReference type="ARBA" id="ARBA00023125"/>
    </source>
</evidence>
<dbReference type="PANTHER" id="PTHR30055">
    <property type="entry name" value="HTH-TYPE TRANSCRIPTIONAL REGULATOR RUTR"/>
    <property type="match status" value="1"/>
</dbReference>
<dbReference type="SUPFAM" id="SSF48498">
    <property type="entry name" value="Tetracyclin repressor-like, C-terminal domain"/>
    <property type="match status" value="1"/>
</dbReference>
<comment type="caution">
    <text evidence="4">The sequence shown here is derived from an EMBL/GenBank/DDBJ whole genome shotgun (WGS) entry which is preliminary data.</text>
</comment>
<dbReference type="EMBL" id="BNCI01000001">
    <property type="protein sequence ID" value="GHF10879.1"/>
    <property type="molecule type" value="Genomic_DNA"/>
</dbReference>
<evidence type="ECO:0000313" key="5">
    <source>
        <dbReference type="Proteomes" id="UP000630923"/>
    </source>
</evidence>
<dbReference type="RefSeq" id="WP_191249577.1">
    <property type="nucleotide sequence ID" value="NZ_BNCI01000001.1"/>
</dbReference>
<sequence>MKKLRLQGRHDKATSKKGRDRVLKILNAARDLIIDEGFHRLSMRRVAERSKMTVGNLSYYYSSKSDLLHDLVESVLQGYEDDWDRFLVDEHLSAEEKLASIITAIIEDLATVETTRFFPELWVMATHDPVVKECMIDVYSQVRLIIARLIQEVNPALDETSCYALALFIVSSIEGHTVFIGDDKSCTHLAPHILKVAVPTFLSLVKNATNDSVQPLSA</sequence>
<dbReference type="PROSITE" id="PS50977">
    <property type="entry name" value="HTH_TETR_2"/>
    <property type="match status" value="1"/>
</dbReference>
<dbReference type="PRINTS" id="PR00455">
    <property type="entry name" value="HTHTETR"/>
</dbReference>
<accession>A0A919AIU2</accession>
<keyword evidence="1 2" id="KW-0238">DNA-binding</keyword>
<dbReference type="Proteomes" id="UP000630923">
    <property type="component" value="Unassembled WGS sequence"/>
</dbReference>
<gene>
    <name evidence="4" type="ORF">GCM10017044_00700</name>
</gene>
<feature type="DNA-binding region" description="H-T-H motif" evidence="2">
    <location>
        <begin position="42"/>
        <end position="61"/>
    </location>
</feature>
<evidence type="ECO:0000259" key="3">
    <source>
        <dbReference type="PROSITE" id="PS50977"/>
    </source>
</evidence>
<protein>
    <recommendedName>
        <fullName evidence="3">HTH tetR-type domain-containing protein</fullName>
    </recommendedName>
</protein>
<reference evidence="4" key="2">
    <citation type="submission" date="2020-09" db="EMBL/GenBank/DDBJ databases">
        <authorList>
            <person name="Sun Q."/>
            <person name="Kim S."/>
        </authorList>
    </citation>
    <scope>NUCLEOTIDE SEQUENCE</scope>
    <source>
        <strain evidence="4">KCTC 42590</strain>
    </source>
</reference>
<dbReference type="GO" id="GO:0000976">
    <property type="term" value="F:transcription cis-regulatory region binding"/>
    <property type="evidence" value="ECO:0007669"/>
    <property type="project" value="TreeGrafter"/>
</dbReference>
<dbReference type="Gene3D" id="1.10.357.10">
    <property type="entry name" value="Tetracycline Repressor, domain 2"/>
    <property type="match status" value="1"/>
</dbReference>
<proteinExistence type="predicted"/>
<reference evidence="4" key="1">
    <citation type="journal article" date="2014" name="Int. J. Syst. Evol. Microbiol.">
        <title>Complete genome sequence of Corynebacterium casei LMG S-19264T (=DSM 44701T), isolated from a smear-ripened cheese.</title>
        <authorList>
            <consortium name="US DOE Joint Genome Institute (JGI-PGF)"/>
            <person name="Walter F."/>
            <person name="Albersmeier A."/>
            <person name="Kalinowski J."/>
            <person name="Ruckert C."/>
        </authorList>
    </citation>
    <scope>NUCLEOTIDE SEQUENCE</scope>
    <source>
        <strain evidence="4">KCTC 42590</strain>
    </source>
</reference>
<dbReference type="SUPFAM" id="SSF46689">
    <property type="entry name" value="Homeodomain-like"/>
    <property type="match status" value="1"/>
</dbReference>
<evidence type="ECO:0000256" key="2">
    <source>
        <dbReference type="PROSITE-ProRule" id="PRU00335"/>
    </source>
</evidence>
<organism evidence="4 5">
    <name type="scientific">Kordiimonas sediminis</name>
    <dbReference type="NCBI Taxonomy" id="1735581"/>
    <lineage>
        <taxon>Bacteria</taxon>
        <taxon>Pseudomonadati</taxon>
        <taxon>Pseudomonadota</taxon>
        <taxon>Alphaproteobacteria</taxon>
        <taxon>Kordiimonadales</taxon>
        <taxon>Kordiimonadaceae</taxon>
        <taxon>Kordiimonas</taxon>
    </lineage>
</organism>
<evidence type="ECO:0000313" key="4">
    <source>
        <dbReference type="EMBL" id="GHF10879.1"/>
    </source>
</evidence>
<dbReference type="InterPro" id="IPR036271">
    <property type="entry name" value="Tet_transcr_reg_TetR-rel_C_sf"/>
</dbReference>